<name>A0A6N7X8A2_9ACTN</name>
<evidence type="ECO:0000256" key="5">
    <source>
        <dbReference type="ARBA" id="ARBA00022989"/>
    </source>
</evidence>
<comment type="pathway">
    <text evidence="2">Cell wall biogenesis; lipoteichoic acid biosynthesis.</text>
</comment>
<sequence length="775" mass="84758">MLHGKYDSIKYSHIPSDYFQVGLLLTVIAIALDVFLKVKRLPKQGEAGKPLTKGELAKRFVLSLRPSMLFWTIPGFVALIALQAWCNTRLYSGKAGPVTTCCSWALVSIVVPLITIGSAEWWPFLKPCILAGVPRLGISKQAEDEDPTGKPKPGAQHFRLPSRHDFLRGALAVALILAIVVLADCSLELSWNDTFNLFGVSYFAIEVTLISLTVLVAYFLCLRHGGGVALVVIACWVIGVAQYFVIKFKGVSIQPSDLLALGTATEVGSAYVYSINRHVLEAASYAFAAITLSSLLWRTARPTVGEKAKVPFFESRRACNLYAAAACLVALVCFVNIPSYQYDLGVAFGDWNTVVGVKTYGFLPSFVQTAQRAKIVKPKGYTDASAKKIEATYDKKYSESLGSTESRKAAEQQFSSTKPTVIAIMNESFSDLSIYDNIKASGYDGPQFIKNGLTDTLQKGALDVSVQGGGTCNSEFEFLTGYSLGLVGSTAPYVVYRLDNVGGLVKQFKSFGYSTTAIHPNAGSNWNRTSAYKELGFDKFLDIDSFDKNSPTLHAGITDATTYEKILEQLKSNDGPQFILDVMMQNHGGYNMGNTPADLLTNYHVDGGDDASLNEYLSVINASDSDLENFIAELKTLDRPIVLVFFGDHQPGISVTYNDAYYKNEDDLTHSQRAYQTVYAMWANYDVAGNDQVSTNVTLNTSTLGAQLMYQIGAPLSNYQKAQLASSDTIAQMNALGYQDTSGTWNKYADATGNEEKTINDLKMMFYLEFGSKVS</sequence>
<keyword evidence="4 7" id="KW-0812">Transmembrane</keyword>
<feature type="transmembrane region" description="Helical" evidence="7">
    <location>
        <begin position="97"/>
        <end position="116"/>
    </location>
</feature>
<keyword evidence="5 7" id="KW-1133">Transmembrane helix</keyword>
<dbReference type="InterPro" id="IPR000917">
    <property type="entry name" value="Sulfatase_N"/>
</dbReference>
<feature type="transmembrane region" description="Helical" evidence="7">
    <location>
        <begin position="18"/>
        <end position="36"/>
    </location>
</feature>
<dbReference type="InterPro" id="IPR050448">
    <property type="entry name" value="OpgB/LTA_synthase_biosynth"/>
</dbReference>
<dbReference type="RefSeq" id="WP_154539774.1">
    <property type="nucleotide sequence ID" value="NZ_VUND01000001.1"/>
</dbReference>
<dbReference type="EMBL" id="VUND01000001">
    <property type="protein sequence ID" value="MST59793.1"/>
    <property type="molecule type" value="Genomic_DNA"/>
</dbReference>
<dbReference type="SUPFAM" id="SSF53649">
    <property type="entry name" value="Alkaline phosphatase-like"/>
    <property type="match status" value="1"/>
</dbReference>
<dbReference type="InterPro" id="IPR017850">
    <property type="entry name" value="Alkaline_phosphatase_core_sf"/>
</dbReference>
<evidence type="ECO:0000256" key="3">
    <source>
        <dbReference type="ARBA" id="ARBA00022475"/>
    </source>
</evidence>
<feature type="transmembrane region" description="Helical" evidence="7">
    <location>
        <begin position="282"/>
        <end position="300"/>
    </location>
</feature>
<dbReference type="GO" id="GO:0005886">
    <property type="term" value="C:plasma membrane"/>
    <property type="evidence" value="ECO:0007669"/>
    <property type="project" value="UniProtKB-SubCell"/>
</dbReference>
<evidence type="ECO:0000256" key="2">
    <source>
        <dbReference type="ARBA" id="ARBA00004936"/>
    </source>
</evidence>
<dbReference type="PANTHER" id="PTHR47371">
    <property type="entry name" value="LIPOTEICHOIC ACID SYNTHASE"/>
    <property type="match status" value="1"/>
</dbReference>
<keyword evidence="3" id="KW-1003">Cell membrane</keyword>
<accession>A0A6N7X8A2</accession>
<keyword evidence="6 7" id="KW-0472">Membrane</keyword>
<evidence type="ECO:0000256" key="7">
    <source>
        <dbReference type="SAM" id="Phobius"/>
    </source>
</evidence>
<protein>
    <submittedName>
        <fullName evidence="9">LTA synthase family protein</fullName>
    </submittedName>
</protein>
<feature type="transmembrane region" description="Helical" evidence="7">
    <location>
        <begin position="321"/>
        <end position="340"/>
    </location>
</feature>
<comment type="subcellular location">
    <subcellularLocation>
        <location evidence="1">Cell membrane</location>
        <topology evidence="1">Multi-pass membrane protein</topology>
    </subcellularLocation>
</comment>
<feature type="transmembrane region" description="Helical" evidence="7">
    <location>
        <begin position="68"/>
        <end position="85"/>
    </location>
</feature>
<reference evidence="9 10" key="1">
    <citation type="submission" date="2019-08" db="EMBL/GenBank/DDBJ databases">
        <title>In-depth cultivation of the pig gut microbiome towards novel bacterial diversity and tailored functional studies.</title>
        <authorList>
            <person name="Wylensek D."/>
            <person name="Hitch T.C.A."/>
            <person name="Clavel T."/>
        </authorList>
    </citation>
    <scope>NUCLEOTIDE SEQUENCE [LARGE SCALE GENOMIC DNA]</scope>
    <source>
        <strain evidence="9 10">WB01_CNA04</strain>
    </source>
</reference>
<feature type="transmembrane region" description="Helical" evidence="7">
    <location>
        <begin position="195"/>
        <end position="220"/>
    </location>
</feature>
<evidence type="ECO:0000256" key="1">
    <source>
        <dbReference type="ARBA" id="ARBA00004651"/>
    </source>
</evidence>
<dbReference type="Pfam" id="PF00884">
    <property type="entry name" value="Sulfatase"/>
    <property type="match status" value="1"/>
</dbReference>
<evidence type="ECO:0000313" key="10">
    <source>
        <dbReference type="Proteomes" id="UP000434342"/>
    </source>
</evidence>
<feature type="domain" description="Sulfatase N-terminal" evidence="8">
    <location>
        <begin position="419"/>
        <end position="694"/>
    </location>
</feature>
<evidence type="ECO:0000313" key="9">
    <source>
        <dbReference type="EMBL" id="MST59793.1"/>
    </source>
</evidence>
<proteinExistence type="predicted"/>
<evidence type="ECO:0000256" key="6">
    <source>
        <dbReference type="ARBA" id="ARBA00023136"/>
    </source>
</evidence>
<feature type="transmembrane region" description="Helical" evidence="7">
    <location>
        <begin position="166"/>
        <end position="183"/>
    </location>
</feature>
<organism evidence="9 10">
    <name type="scientific">Parafannyhessea umbonata</name>
    <dbReference type="NCBI Taxonomy" id="604330"/>
    <lineage>
        <taxon>Bacteria</taxon>
        <taxon>Bacillati</taxon>
        <taxon>Actinomycetota</taxon>
        <taxon>Coriobacteriia</taxon>
        <taxon>Coriobacteriales</taxon>
        <taxon>Atopobiaceae</taxon>
        <taxon>Parafannyhessea</taxon>
    </lineage>
</organism>
<feature type="transmembrane region" description="Helical" evidence="7">
    <location>
        <begin position="227"/>
        <end position="246"/>
    </location>
</feature>
<comment type="caution">
    <text evidence="9">The sequence shown here is derived from an EMBL/GenBank/DDBJ whole genome shotgun (WGS) entry which is preliminary data.</text>
</comment>
<dbReference type="PANTHER" id="PTHR47371:SF3">
    <property type="entry name" value="PHOSPHOGLYCEROL TRANSFERASE I"/>
    <property type="match status" value="1"/>
</dbReference>
<dbReference type="CDD" id="cd16015">
    <property type="entry name" value="LTA_synthase"/>
    <property type="match status" value="1"/>
</dbReference>
<evidence type="ECO:0000259" key="8">
    <source>
        <dbReference type="Pfam" id="PF00884"/>
    </source>
</evidence>
<dbReference type="Proteomes" id="UP000434342">
    <property type="component" value="Unassembled WGS sequence"/>
</dbReference>
<gene>
    <name evidence="9" type="ORF">FYJ69_02540</name>
</gene>
<dbReference type="AlphaFoldDB" id="A0A6N7X8A2"/>
<evidence type="ECO:0000256" key="4">
    <source>
        <dbReference type="ARBA" id="ARBA00022692"/>
    </source>
</evidence>
<dbReference type="Gene3D" id="3.40.720.10">
    <property type="entry name" value="Alkaline Phosphatase, subunit A"/>
    <property type="match status" value="1"/>
</dbReference>